<dbReference type="HAMAP" id="MF_01808">
    <property type="entry name" value="Recomb_XerC_XerD"/>
    <property type="match status" value="1"/>
</dbReference>
<comment type="caution">
    <text evidence="12">The sequence shown here is derived from an EMBL/GenBank/DDBJ whole genome shotgun (WGS) entry which is preliminary data.</text>
</comment>
<dbReference type="NCBIfam" id="NF001399">
    <property type="entry name" value="PRK00283.1"/>
    <property type="match status" value="1"/>
</dbReference>
<feature type="active site" evidence="9">
    <location>
        <position position="180"/>
    </location>
</feature>
<dbReference type="GO" id="GO:0007059">
    <property type="term" value="P:chromosome segregation"/>
    <property type="evidence" value="ECO:0007669"/>
    <property type="project" value="UniProtKB-UniRule"/>
</dbReference>
<feature type="active site" evidence="9">
    <location>
        <position position="156"/>
    </location>
</feature>
<keyword evidence="3 9" id="KW-0132">Cell division</keyword>
<keyword evidence="8 9" id="KW-0131">Cell cycle</keyword>
<feature type="active site" description="O-(3'-phospho-DNA)-tyrosine intermediate" evidence="9">
    <location>
        <position position="290"/>
    </location>
</feature>
<accession>A0A9D8KDE9</accession>
<dbReference type="PANTHER" id="PTHR30349:SF77">
    <property type="entry name" value="TYROSINE RECOMBINASE XERC"/>
    <property type="match status" value="1"/>
</dbReference>
<dbReference type="EMBL" id="JAFGIX010000027">
    <property type="protein sequence ID" value="MBN1572634.1"/>
    <property type="molecule type" value="Genomic_DNA"/>
</dbReference>
<evidence type="ECO:0000313" key="13">
    <source>
        <dbReference type="Proteomes" id="UP000809273"/>
    </source>
</evidence>
<dbReference type="Gene3D" id="1.10.150.130">
    <property type="match status" value="1"/>
</dbReference>
<feature type="domain" description="Tyr recombinase" evidence="10">
    <location>
        <begin position="116"/>
        <end position="303"/>
    </location>
</feature>
<dbReference type="InterPro" id="IPR004107">
    <property type="entry name" value="Integrase_SAM-like_N"/>
</dbReference>
<dbReference type="GO" id="GO:0003677">
    <property type="term" value="F:DNA binding"/>
    <property type="evidence" value="ECO:0007669"/>
    <property type="project" value="UniProtKB-UniRule"/>
</dbReference>
<evidence type="ECO:0000256" key="7">
    <source>
        <dbReference type="ARBA" id="ARBA00023172"/>
    </source>
</evidence>
<comment type="subcellular location">
    <subcellularLocation>
        <location evidence="1 9">Cytoplasm</location>
    </subcellularLocation>
</comment>
<evidence type="ECO:0000256" key="4">
    <source>
        <dbReference type="ARBA" id="ARBA00022829"/>
    </source>
</evidence>
<dbReference type="PROSITE" id="PS51898">
    <property type="entry name" value="TYR_RECOMBINASE"/>
    <property type="match status" value="1"/>
</dbReference>
<evidence type="ECO:0000256" key="3">
    <source>
        <dbReference type="ARBA" id="ARBA00022618"/>
    </source>
</evidence>
<dbReference type="Pfam" id="PF00589">
    <property type="entry name" value="Phage_integrase"/>
    <property type="match status" value="1"/>
</dbReference>
<dbReference type="PROSITE" id="PS51900">
    <property type="entry name" value="CB"/>
    <property type="match status" value="1"/>
</dbReference>
<keyword evidence="2 9" id="KW-0963">Cytoplasm</keyword>
<dbReference type="PANTHER" id="PTHR30349">
    <property type="entry name" value="PHAGE INTEGRASE-RELATED"/>
    <property type="match status" value="1"/>
</dbReference>
<dbReference type="GO" id="GO:0006313">
    <property type="term" value="P:DNA transposition"/>
    <property type="evidence" value="ECO:0007669"/>
    <property type="project" value="UniProtKB-UniRule"/>
</dbReference>
<dbReference type="InterPro" id="IPR023009">
    <property type="entry name" value="Tyrosine_recombinase_XerC/XerD"/>
</dbReference>
<comment type="similarity">
    <text evidence="9">Belongs to the 'phage' integrase family. XerC subfamily.</text>
</comment>
<name>A0A9D8KDE9_9DELT</name>
<reference evidence="12" key="1">
    <citation type="journal article" date="2021" name="Environ. Microbiol.">
        <title>Genomic characterization of three novel Desulfobacterota classes expand the metabolic and phylogenetic diversity of the phylum.</title>
        <authorList>
            <person name="Murphy C.L."/>
            <person name="Biggerstaff J."/>
            <person name="Eichhorn A."/>
            <person name="Ewing E."/>
            <person name="Shahan R."/>
            <person name="Soriano D."/>
            <person name="Stewart S."/>
            <person name="VanMol K."/>
            <person name="Walker R."/>
            <person name="Walters P."/>
            <person name="Elshahed M.S."/>
            <person name="Youssef N.H."/>
        </authorList>
    </citation>
    <scope>NUCLEOTIDE SEQUENCE</scope>
    <source>
        <strain evidence="12">Zod_Metabat.24</strain>
    </source>
</reference>
<comment type="subunit">
    <text evidence="9">Forms a cyclic heterotetrameric complex composed of two molecules of XerC and two molecules of XerD.</text>
</comment>
<dbReference type="InterPro" id="IPR011010">
    <property type="entry name" value="DNA_brk_join_enz"/>
</dbReference>
<feature type="active site" evidence="9">
    <location>
        <position position="281"/>
    </location>
</feature>
<evidence type="ECO:0000259" key="10">
    <source>
        <dbReference type="PROSITE" id="PS51898"/>
    </source>
</evidence>
<dbReference type="InterPro" id="IPR050090">
    <property type="entry name" value="Tyrosine_recombinase_XerCD"/>
</dbReference>
<dbReference type="Gene3D" id="1.10.443.10">
    <property type="entry name" value="Intergrase catalytic core"/>
    <property type="match status" value="1"/>
</dbReference>
<evidence type="ECO:0000259" key="11">
    <source>
        <dbReference type="PROSITE" id="PS51900"/>
    </source>
</evidence>
<dbReference type="GO" id="GO:0051301">
    <property type="term" value="P:cell division"/>
    <property type="evidence" value="ECO:0007669"/>
    <property type="project" value="UniProtKB-KW"/>
</dbReference>
<evidence type="ECO:0000313" key="12">
    <source>
        <dbReference type="EMBL" id="MBN1572634.1"/>
    </source>
</evidence>
<sequence>MNERNGKKNPIDLFSEYLSLERGASPHTIRSYVKDIRQFEDFITRGEGKDKCGGKLLNASPDDVRSYLGSIIGKRERSSVSRKLSSLRTFYRFLLKRGFIERSPAAVVSYPKGETKLVDYLTVDDVFRLIESAGGEAPSDRRDRALLELLYSTGIRVSELVGLNLLDVDFTESVLKVSGKGKKERIVPAGAPALSSLKEYLGVRSGDNFGDAKKRIDDKALFLNMRGGRLTARSVNRIVKKYILLGSLTLNVSPHKLRHAFATHLLEMGAGLRDIQELLGHESIGATQKYTHVTIDRLMEVYDKAHPRSKRS</sequence>
<evidence type="ECO:0000256" key="9">
    <source>
        <dbReference type="HAMAP-Rule" id="MF_01808"/>
    </source>
</evidence>
<keyword evidence="6 9" id="KW-0238">DNA-binding</keyword>
<evidence type="ECO:0000256" key="1">
    <source>
        <dbReference type="ARBA" id="ARBA00004496"/>
    </source>
</evidence>
<dbReference type="InterPro" id="IPR013762">
    <property type="entry name" value="Integrase-like_cat_sf"/>
</dbReference>
<keyword evidence="4 9" id="KW-0159">Chromosome partition</keyword>
<feature type="active site" evidence="9">
    <location>
        <position position="258"/>
    </location>
</feature>
<keyword evidence="7 9" id="KW-0233">DNA recombination</keyword>
<dbReference type="Proteomes" id="UP000809273">
    <property type="component" value="Unassembled WGS sequence"/>
</dbReference>
<evidence type="ECO:0000256" key="5">
    <source>
        <dbReference type="ARBA" id="ARBA00022908"/>
    </source>
</evidence>
<dbReference type="Pfam" id="PF02899">
    <property type="entry name" value="Phage_int_SAM_1"/>
    <property type="match status" value="1"/>
</dbReference>
<dbReference type="InterPro" id="IPR010998">
    <property type="entry name" value="Integrase_recombinase_N"/>
</dbReference>
<evidence type="ECO:0000256" key="2">
    <source>
        <dbReference type="ARBA" id="ARBA00022490"/>
    </source>
</evidence>
<reference evidence="12" key="2">
    <citation type="submission" date="2021-01" db="EMBL/GenBank/DDBJ databases">
        <authorList>
            <person name="Hahn C.R."/>
            <person name="Youssef N.H."/>
            <person name="Elshahed M."/>
        </authorList>
    </citation>
    <scope>NUCLEOTIDE SEQUENCE</scope>
    <source>
        <strain evidence="12">Zod_Metabat.24</strain>
    </source>
</reference>
<dbReference type="GO" id="GO:0009037">
    <property type="term" value="F:tyrosine-based site-specific recombinase activity"/>
    <property type="evidence" value="ECO:0007669"/>
    <property type="project" value="UniProtKB-UniRule"/>
</dbReference>
<dbReference type="InterPro" id="IPR002104">
    <property type="entry name" value="Integrase_catalytic"/>
</dbReference>
<gene>
    <name evidence="9" type="primary">xerC</name>
    <name evidence="12" type="ORF">JW984_05485</name>
</gene>
<dbReference type="SUPFAM" id="SSF56349">
    <property type="entry name" value="DNA breaking-rejoining enzymes"/>
    <property type="match status" value="1"/>
</dbReference>
<proteinExistence type="inferred from homology"/>
<dbReference type="AlphaFoldDB" id="A0A9D8KDE9"/>
<dbReference type="CDD" id="cd00798">
    <property type="entry name" value="INT_XerDC_C"/>
    <property type="match status" value="1"/>
</dbReference>
<comment type="function">
    <text evidence="9">Site-specific tyrosine recombinase, which acts by catalyzing the cutting and rejoining of the recombining DNA molecules. The XerC-XerD complex is essential to convert dimers of the bacterial chromosome into monomers to permit their segregation at cell division. It also contributes to the segregational stability of plasmids.</text>
</comment>
<evidence type="ECO:0000256" key="6">
    <source>
        <dbReference type="ARBA" id="ARBA00023125"/>
    </source>
</evidence>
<feature type="domain" description="Core-binding (CB)" evidence="11">
    <location>
        <begin position="5"/>
        <end position="95"/>
    </location>
</feature>
<organism evidence="12 13">
    <name type="scientific">Candidatus Zymogenus saltonus</name>
    <dbReference type="NCBI Taxonomy" id="2844893"/>
    <lineage>
        <taxon>Bacteria</taxon>
        <taxon>Deltaproteobacteria</taxon>
        <taxon>Candidatus Zymogenia</taxon>
        <taxon>Candidatus Zymogeniales</taxon>
        <taxon>Candidatus Zymogenaceae</taxon>
        <taxon>Candidatus Zymogenus</taxon>
    </lineage>
</organism>
<keyword evidence="5 9" id="KW-0229">DNA integration</keyword>
<evidence type="ECO:0000256" key="8">
    <source>
        <dbReference type="ARBA" id="ARBA00023306"/>
    </source>
</evidence>
<feature type="active site" evidence="9">
    <location>
        <position position="255"/>
    </location>
</feature>
<dbReference type="InterPro" id="IPR044068">
    <property type="entry name" value="CB"/>
</dbReference>
<protein>
    <recommendedName>
        <fullName evidence="9">Tyrosine recombinase XerC</fullName>
    </recommendedName>
</protein>
<dbReference type="GO" id="GO:0005737">
    <property type="term" value="C:cytoplasm"/>
    <property type="evidence" value="ECO:0007669"/>
    <property type="project" value="UniProtKB-SubCell"/>
</dbReference>